<protein>
    <submittedName>
        <fullName evidence="1">Uncharacterized protein</fullName>
    </submittedName>
</protein>
<dbReference type="HOGENOM" id="CLU_1912313_0_0_2"/>
<sequence>MERLLELGEEPEVLFLDTEPGDVRTMVQLKSEAVDPDVGPLQIDDSGTIQFEWGRVTSREKNDLTLEFVTEAALRFEDVERYEFEQQLEAVEEEGDFDDPTLQIADLSEEEMGKLVDGVRTFLRQARELHDG</sequence>
<gene>
    <name evidence="1" type="ORF">J07HQW2_00321</name>
</gene>
<dbReference type="AlphaFoldDB" id="U1PJR3"/>
<dbReference type="STRING" id="1238425.J07HQW2_00321"/>
<evidence type="ECO:0000313" key="1">
    <source>
        <dbReference type="EMBL" id="ERG93887.1"/>
    </source>
</evidence>
<organism evidence="1 2">
    <name type="scientific">Haloquadratum walsbyi J07HQW2</name>
    <dbReference type="NCBI Taxonomy" id="1238425"/>
    <lineage>
        <taxon>Archaea</taxon>
        <taxon>Methanobacteriati</taxon>
        <taxon>Methanobacteriota</taxon>
        <taxon>Stenosarchaea group</taxon>
        <taxon>Halobacteria</taxon>
        <taxon>Halobacteriales</taxon>
        <taxon>Haloferacaceae</taxon>
        <taxon>Haloquadratum</taxon>
    </lineage>
</organism>
<name>U1PJR3_9EURY</name>
<evidence type="ECO:0000313" key="2">
    <source>
        <dbReference type="Proteomes" id="UP000030710"/>
    </source>
</evidence>
<reference evidence="1 2" key="1">
    <citation type="journal article" date="2013" name="PLoS ONE">
        <title>Assembly-driven community genomics of a hypersaline microbial ecosystem.</title>
        <authorList>
            <person name="Podell S."/>
            <person name="Ugalde J.A."/>
            <person name="Narasingarao P."/>
            <person name="Banfield J.F."/>
            <person name="Heidelberg K.B."/>
            <person name="Allen E.E."/>
        </authorList>
    </citation>
    <scope>NUCLEOTIDE SEQUENCE [LARGE SCALE GENOMIC DNA]</scope>
    <source>
        <strain evidence="2">J07HQW2</strain>
    </source>
</reference>
<dbReference type="Proteomes" id="UP000030710">
    <property type="component" value="Unassembled WGS sequence"/>
</dbReference>
<dbReference type="EMBL" id="KE356561">
    <property type="protein sequence ID" value="ERG93887.1"/>
    <property type="molecule type" value="Genomic_DNA"/>
</dbReference>
<proteinExistence type="predicted"/>
<accession>U1PJR3</accession>